<feature type="transmembrane region" description="Helical" evidence="1">
    <location>
        <begin position="57"/>
        <end position="75"/>
    </location>
</feature>
<keyword evidence="1" id="KW-0812">Transmembrane</keyword>
<evidence type="ECO:0000313" key="3">
    <source>
        <dbReference type="Proteomes" id="UP001176806"/>
    </source>
</evidence>
<feature type="transmembrane region" description="Helical" evidence="1">
    <location>
        <begin position="210"/>
        <end position="230"/>
    </location>
</feature>
<feature type="transmembrane region" description="Helical" evidence="1">
    <location>
        <begin position="142"/>
        <end position="159"/>
    </location>
</feature>
<feature type="transmembrane region" description="Helical" evidence="1">
    <location>
        <begin position="171"/>
        <end position="190"/>
    </location>
</feature>
<dbReference type="EMBL" id="JAUOEL010000006">
    <property type="protein sequence ID" value="MDO5975849.1"/>
    <property type="molecule type" value="Genomic_DNA"/>
</dbReference>
<proteinExistence type="predicted"/>
<keyword evidence="1" id="KW-1133">Transmembrane helix</keyword>
<keyword evidence="3" id="KW-1185">Reference proteome</keyword>
<comment type="caution">
    <text evidence="2">The sequence shown here is derived from an EMBL/GenBank/DDBJ whole genome shotgun (WGS) entry which is preliminary data.</text>
</comment>
<keyword evidence="1" id="KW-0472">Membrane</keyword>
<dbReference type="RefSeq" id="WP_303303084.1">
    <property type="nucleotide sequence ID" value="NZ_BAABDA010000046.1"/>
</dbReference>
<evidence type="ECO:0000313" key="2">
    <source>
        <dbReference type="EMBL" id="MDO5975849.1"/>
    </source>
</evidence>
<name>A0ABT8WSA3_9FLAO</name>
<dbReference type="Proteomes" id="UP001176806">
    <property type="component" value="Unassembled WGS sequence"/>
</dbReference>
<organism evidence="2 3">
    <name type="scientific">Flavivirga jejuensis</name>
    <dbReference type="NCBI Taxonomy" id="870487"/>
    <lineage>
        <taxon>Bacteria</taxon>
        <taxon>Pseudomonadati</taxon>
        <taxon>Bacteroidota</taxon>
        <taxon>Flavobacteriia</taxon>
        <taxon>Flavobacteriales</taxon>
        <taxon>Flavobacteriaceae</taxon>
        <taxon>Flavivirga</taxon>
    </lineage>
</organism>
<reference evidence="2" key="1">
    <citation type="submission" date="2023-07" db="EMBL/GenBank/DDBJ databases">
        <title>Two novel species in the genus Flavivirga.</title>
        <authorList>
            <person name="Kwon K."/>
        </authorList>
    </citation>
    <scope>NUCLEOTIDE SEQUENCE</scope>
    <source>
        <strain evidence="2">KACC 14158</strain>
    </source>
</reference>
<accession>A0ABT8WSA3</accession>
<evidence type="ECO:0000256" key="1">
    <source>
        <dbReference type="SAM" id="Phobius"/>
    </source>
</evidence>
<sequence>MLSISKSVVSYNIPKKVLQIIIITPIIMTLCFLIFIINPATKSFGFWLVSENRPIEIFTFIFLIIGGLFGAYNSFKLRKYLESGPLIFYGIFSFFLIIVAMEEIAWGQWFFHFETPTEWAKMNRQGETTLHNLEIMGGHNEILRIIFGLGGIIGVVLRNHPKIKKIGAPKILASWFLIIVFMGFIDFMEGEGWIQISDNYVHEIRSTSELVELLIGISSFLYLFLNFRYLKQLIKTQ</sequence>
<feature type="transmembrane region" description="Helical" evidence="1">
    <location>
        <begin position="20"/>
        <end position="37"/>
    </location>
</feature>
<gene>
    <name evidence="2" type="ORF">Q4Q40_16760</name>
</gene>
<feature type="transmembrane region" description="Helical" evidence="1">
    <location>
        <begin position="87"/>
        <end position="111"/>
    </location>
</feature>
<protein>
    <submittedName>
        <fullName evidence="2">Uncharacterized protein</fullName>
    </submittedName>
</protein>